<reference evidence="3 4" key="1">
    <citation type="journal article" date="2019" name="Int. J. Syst. Evol. Microbiol.">
        <title>The Global Catalogue of Microorganisms (GCM) 10K type strain sequencing project: providing services to taxonomists for standard genome sequencing and annotation.</title>
        <authorList>
            <consortium name="The Broad Institute Genomics Platform"/>
            <consortium name="The Broad Institute Genome Sequencing Center for Infectious Disease"/>
            <person name="Wu L."/>
            <person name="Ma J."/>
        </authorList>
    </citation>
    <scope>NUCLEOTIDE SEQUENCE [LARGE SCALE GENOMIC DNA]</scope>
    <source>
        <strain evidence="3 4">CGMCC 1.15824</strain>
    </source>
</reference>
<proteinExistence type="predicted"/>
<name>A0ABD5QI76_9EURY</name>
<evidence type="ECO:0000313" key="3">
    <source>
        <dbReference type="EMBL" id="MFC4989511.1"/>
    </source>
</evidence>
<dbReference type="RefSeq" id="WP_224827742.1">
    <property type="nucleotide sequence ID" value="NZ_JAIVEF010000002.1"/>
</dbReference>
<keyword evidence="2" id="KW-1133">Transmembrane helix</keyword>
<dbReference type="InterPro" id="IPR014470">
    <property type="entry name" value="UCP01500"/>
</dbReference>
<dbReference type="EMBL" id="JBHSJG010000049">
    <property type="protein sequence ID" value="MFC4989511.1"/>
    <property type="molecule type" value="Genomic_DNA"/>
</dbReference>
<comment type="caution">
    <text evidence="3">The sequence shown here is derived from an EMBL/GenBank/DDBJ whole genome shotgun (WGS) entry which is preliminary data.</text>
</comment>
<protein>
    <submittedName>
        <fullName evidence="3">DUF2270 domain-containing protein</fullName>
    </submittedName>
</protein>
<gene>
    <name evidence="3" type="ORF">ACFPFO_17455</name>
</gene>
<sequence>MGPDDDSFDPEREEGREVAAEAGRESSDFLSLLPHYYRGEVGQMSTGVSRLDLTVDWAIGLLAAVLALSFATPDSPPYFLLIGMLALSILLAFDLRRYRSYDATRARVRLIEENVFANAFDPDGAVHQEWRRAIADDLRKPTLKVSRREAMTRRLRRVYFPLQSVLLVAWIFRITVFVSGEDWLETASVPGIPGTVVVAVVLGYYLALLGVTVWPTPRQAKGEYHDVNPGEWKDEDEE</sequence>
<accession>A0ABD5QI76</accession>
<feature type="transmembrane region" description="Helical" evidence="2">
    <location>
        <begin position="158"/>
        <end position="180"/>
    </location>
</feature>
<dbReference type="AlphaFoldDB" id="A0ABD5QI76"/>
<feature type="transmembrane region" description="Helical" evidence="2">
    <location>
        <begin position="78"/>
        <end position="95"/>
    </location>
</feature>
<feature type="transmembrane region" description="Helical" evidence="2">
    <location>
        <begin position="192"/>
        <end position="214"/>
    </location>
</feature>
<evidence type="ECO:0000256" key="1">
    <source>
        <dbReference type="SAM" id="MobiDB-lite"/>
    </source>
</evidence>
<evidence type="ECO:0000256" key="2">
    <source>
        <dbReference type="SAM" id="Phobius"/>
    </source>
</evidence>
<dbReference type="Proteomes" id="UP001595925">
    <property type="component" value="Unassembled WGS sequence"/>
</dbReference>
<keyword evidence="4" id="KW-1185">Reference proteome</keyword>
<feature type="region of interest" description="Disordered" evidence="1">
    <location>
        <begin position="1"/>
        <end position="23"/>
    </location>
</feature>
<feature type="compositionally biased region" description="Basic and acidic residues" evidence="1">
    <location>
        <begin position="9"/>
        <end position="23"/>
    </location>
</feature>
<dbReference type="Pfam" id="PF10028">
    <property type="entry name" value="DUF2270"/>
    <property type="match status" value="1"/>
</dbReference>
<keyword evidence="2" id="KW-0812">Transmembrane</keyword>
<organism evidence="3 4">
    <name type="scientific">Saliphagus infecundisoli</name>
    <dbReference type="NCBI Taxonomy" id="1849069"/>
    <lineage>
        <taxon>Archaea</taxon>
        <taxon>Methanobacteriati</taxon>
        <taxon>Methanobacteriota</taxon>
        <taxon>Stenosarchaea group</taxon>
        <taxon>Halobacteria</taxon>
        <taxon>Halobacteriales</taxon>
        <taxon>Natrialbaceae</taxon>
        <taxon>Saliphagus</taxon>
    </lineage>
</organism>
<keyword evidence="2" id="KW-0472">Membrane</keyword>
<evidence type="ECO:0000313" key="4">
    <source>
        <dbReference type="Proteomes" id="UP001595925"/>
    </source>
</evidence>